<organism evidence="1 2">
    <name type="scientific">Chaenocephalus aceratus</name>
    <name type="common">Blackfin icefish</name>
    <name type="synonym">Chaenichthys aceratus</name>
    <dbReference type="NCBI Taxonomy" id="36190"/>
    <lineage>
        <taxon>Eukaryota</taxon>
        <taxon>Metazoa</taxon>
        <taxon>Chordata</taxon>
        <taxon>Craniata</taxon>
        <taxon>Vertebrata</taxon>
        <taxon>Euteleostomi</taxon>
        <taxon>Actinopterygii</taxon>
        <taxon>Neopterygii</taxon>
        <taxon>Teleostei</taxon>
        <taxon>Neoteleostei</taxon>
        <taxon>Acanthomorphata</taxon>
        <taxon>Eupercaria</taxon>
        <taxon>Perciformes</taxon>
        <taxon>Notothenioidei</taxon>
        <taxon>Channichthyidae</taxon>
        <taxon>Chaenocephalus</taxon>
    </lineage>
</organism>
<gene>
    <name evidence="1" type="ORF">KUCAC02_011880</name>
</gene>
<evidence type="ECO:0000313" key="2">
    <source>
        <dbReference type="Proteomes" id="UP001057452"/>
    </source>
</evidence>
<accession>A0ACB9XAN8</accession>
<sequence>MSCIMQKHQITKHQTLRRKKCSDTQIHIKPDANKSENRYHTE</sequence>
<evidence type="ECO:0000313" key="1">
    <source>
        <dbReference type="EMBL" id="KAI4823285.1"/>
    </source>
</evidence>
<name>A0ACB9XAN8_CHAAC</name>
<protein>
    <submittedName>
        <fullName evidence="1">Uncharacterized protein</fullName>
    </submittedName>
</protein>
<comment type="caution">
    <text evidence="1">The sequence shown here is derived from an EMBL/GenBank/DDBJ whole genome shotgun (WGS) entry which is preliminary data.</text>
</comment>
<keyword evidence="2" id="KW-1185">Reference proteome</keyword>
<proteinExistence type="predicted"/>
<dbReference type="EMBL" id="CM043791">
    <property type="protein sequence ID" value="KAI4823285.1"/>
    <property type="molecule type" value="Genomic_DNA"/>
</dbReference>
<dbReference type="Proteomes" id="UP001057452">
    <property type="component" value="Chromosome 7"/>
</dbReference>
<reference evidence="1" key="1">
    <citation type="submission" date="2022-05" db="EMBL/GenBank/DDBJ databases">
        <title>Chromosome-level genome of Chaenocephalus aceratus.</title>
        <authorList>
            <person name="Park H."/>
        </authorList>
    </citation>
    <scope>NUCLEOTIDE SEQUENCE</scope>
    <source>
        <strain evidence="1">KU_202001</strain>
    </source>
</reference>